<dbReference type="EMBL" id="SNRW01032038">
    <property type="protein sequence ID" value="KAA6357013.1"/>
    <property type="molecule type" value="Genomic_DNA"/>
</dbReference>
<accession>A0A5J4TGT7</accession>
<organism evidence="1 2">
    <name type="scientific">Streblomastix strix</name>
    <dbReference type="NCBI Taxonomy" id="222440"/>
    <lineage>
        <taxon>Eukaryota</taxon>
        <taxon>Metamonada</taxon>
        <taxon>Preaxostyla</taxon>
        <taxon>Oxymonadida</taxon>
        <taxon>Streblomastigidae</taxon>
        <taxon>Streblomastix</taxon>
    </lineage>
</organism>
<name>A0A5J4TGT7_9EUKA</name>
<protein>
    <submittedName>
        <fullName evidence="1">Uncharacterized protein</fullName>
    </submittedName>
</protein>
<dbReference type="AlphaFoldDB" id="A0A5J4TGT7"/>
<proteinExistence type="predicted"/>
<feature type="non-terminal residue" evidence="1">
    <location>
        <position position="1"/>
    </location>
</feature>
<dbReference type="Proteomes" id="UP000324800">
    <property type="component" value="Unassembled WGS sequence"/>
</dbReference>
<evidence type="ECO:0000313" key="1">
    <source>
        <dbReference type="EMBL" id="KAA6357013.1"/>
    </source>
</evidence>
<comment type="caution">
    <text evidence="1">The sequence shown here is derived from an EMBL/GenBank/DDBJ whole genome shotgun (WGS) entry which is preliminary data.</text>
</comment>
<sequence length="39" mass="4273">AKKTAVPTRRSSRKVDVNSRVVPIATAERSLIPIQKDAI</sequence>
<gene>
    <name evidence="1" type="ORF">EZS28_047459</name>
</gene>
<reference evidence="1 2" key="1">
    <citation type="submission" date="2019-03" db="EMBL/GenBank/DDBJ databases">
        <title>Single cell metagenomics reveals metabolic interactions within the superorganism composed of flagellate Streblomastix strix and complex community of Bacteroidetes bacteria on its surface.</title>
        <authorList>
            <person name="Treitli S.C."/>
            <person name="Kolisko M."/>
            <person name="Husnik F."/>
            <person name="Keeling P."/>
            <person name="Hampl V."/>
        </authorList>
    </citation>
    <scope>NUCLEOTIDE SEQUENCE [LARGE SCALE GENOMIC DNA]</scope>
    <source>
        <strain evidence="1">ST1C</strain>
    </source>
</reference>
<evidence type="ECO:0000313" key="2">
    <source>
        <dbReference type="Proteomes" id="UP000324800"/>
    </source>
</evidence>